<comment type="catalytic activity">
    <reaction evidence="8">
        <text>alpha-D-glucose 1-phosphate + UTP + H(+) = UDP-alpha-D-glucose + diphosphate</text>
        <dbReference type="Rhea" id="RHEA:19889"/>
        <dbReference type="ChEBI" id="CHEBI:15378"/>
        <dbReference type="ChEBI" id="CHEBI:33019"/>
        <dbReference type="ChEBI" id="CHEBI:46398"/>
        <dbReference type="ChEBI" id="CHEBI:58601"/>
        <dbReference type="ChEBI" id="CHEBI:58885"/>
        <dbReference type="EC" id="2.7.7.9"/>
    </reaction>
    <physiologicalReaction direction="left-to-right" evidence="8">
        <dbReference type="Rhea" id="RHEA:19890"/>
    </physiologicalReaction>
</comment>
<dbReference type="InterPro" id="IPR029044">
    <property type="entry name" value="Nucleotide-diphossugar_trans"/>
</dbReference>
<dbReference type="PANTHER" id="PTHR43511">
    <property type="match status" value="1"/>
</dbReference>
<protein>
    <recommendedName>
        <fullName evidence="4">UTP--glucose-1-phosphate uridylyltransferase</fullName>
        <ecNumber evidence="3">2.7.7.9</ecNumber>
    </recommendedName>
</protein>
<sequence length="396" mass="45186">MVISSEKKQELLRNLDEFFAKTDKANSSDAENLLTNFTMLKRDVLDRLVVVKLNGGLGTTMGCYGPKSFIKVKGELSFLDIARQQHKVFNETHHCDVPLILMNSFYTDELTIRELGKNSNVRTFCQSRCPRIDSETLLPVEETDEKQKWYPPGHGDIFHSLAVSGLLDELLQQGRDIMFVSNIDNTGATLDLKIAQFACDEAVDYIMECTTKTQSDIKGGTLIDIAGQLMHLEFLKYLQNIWMNSVPHVHSNPQQSSYYSVRNLYWWMHTKFSVVLLNGVHVKRSRFLPVKKTDDLLAISSDLYFIGPDRSLKLIEERDSAPIIQLGKYFQTVDEFHARFDDYPNICDLRSLKIEGDVRFEKNVTLKGDVNIVNNSGKQQIISSGTLINNERVVFN</sequence>
<organism evidence="9 10">
    <name type="scientific">Dictyocaulus viviparus</name>
    <name type="common">Bovine lungworm</name>
    <dbReference type="NCBI Taxonomy" id="29172"/>
    <lineage>
        <taxon>Eukaryota</taxon>
        <taxon>Metazoa</taxon>
        <taxon>Ecdysozoa</taxon>
        <taxon>Nematoda</taxon>
        <taxon>Chromadorea</taxon>
        <taxon>Rhabditida</taxon>
        <taxon>Rhabditina</taxon>
        <taxon>Rhabditomorpha</taxon>
        <taxon>Strongyloidea</taxon>
        <taxon>Metastrongylidae</taxon>
        <taxon>Dictyocaulus</taxon>
    </lineage>
</organism>
<dbReference type="SUPFAM" id="SSF53448">
    <property type="entry name" value="Nucleotide-diphospho-sugar transferases"/>
    <property type="match status" value="1"/>
</dbReference>
<dbReference type="Pfam" id="PF01704">
    <property type="entry name" value="UDPGP"/>
    <property type="match status" value="2"/>
</dbReference>
<dbReference type="Gene3D" id="2.160.10.10">
    <property type="entry name" value="Hexapeptide repeat proteins"/>
    <property type="match status" value="1"/>
</dbReference>
<dbReference type="OrthoDB" id="932129at2759"/>
<evidence type="ECO:0000256" key="8">
    <source>
        <dbReference type="ARBA" id="ARBA00047432"/>
    </source>
</evidence>
<dbReference type="Proteomes" id="UP000053766">
    <property type="component" value="Unassembled WGS sequence"/>
</dbReference>
<evidence type="ECO:0000256" key="5">
    <source>
        <dbReference type="ARBA" id="ARBA00022679"/>
    </source>
</evidence>
<dbReference type="Gene3D" id="3.90.550.10">
    <property type="entry name" value="Spore Coat Polysaccharide Biosynthesis Protein SpsA, Chain A"/>
    <property type="match status" value="1"/>
</dbReference>
<evidence type="ECO:0000256" key="4">
    <source>
        <dbReference type="ARBA" id="ARBA00019048"/>
    </source>
</evidence>
<evidence type="ECO:0000256" key="2">
    <source>
        <dbReference type="ARBA" id="ARBA00011823"/>
    </source>
</evidence>
<evidence type="ECO:0000256" key="7">
    <source>
        <dbReference type="ARBA" id="ARBA00023579"/>
    </source>
</evidence>
<comment type="subunit">
    <text evidence="2">Homooctamer.</text>
</comment>
<evidence type="ECO:0000256" key="6">
    <source>
        <dbReference type="ARBA" id="ARBA00022695"/>
    </source>
</evidence>
<dbReference type="UniPathway" id="UPA00164"/>
<dbReference type="InterPro" id="IPR002618">
    <property type="entry name" value="UDPGP_fam"/>
</dbReference>
<dbReference type="FunFam" id="2.160.10.10:FF:000001">
    <property type="entry name" value="UTP--glucose-1-phosphate uridylyltransferase"/>
    <property type="match status" value="1"/>
</dbReference>
<dbReference type="InterPro" id="IPR016267">
    <property type="entry name" value="UDPGP_trans"/>
</dbReference>
<evidence type="ECO:0000256" key="3">
    <source>
        <dbReference type="ARBA" id="ARBA00012415"/>
    </source>
</evidence>
<accession>A0A0D8XRC4</accession>
<name>A0A0D8XRC4_DICVI</name>
<reference evidence="10" key="2">
    <citation type="journal article" date="2016" name="Sci. Rep.">
        <title>Dictyocaulus viviparus genome, variome and transcriptome elucidate lungworm biology and support future intervention.</title>
        <authorList>
            <person name="McNulty S.N."/>
            <person name="Strube C."/>
            <person name="Rosa B.A."/>
            <person name="Martin J.C."/>
            <person name="Tyagi R."/>
            <person name="Choi Y.J."/>
            <person name="Wang Q."/>
            <person name="Hallsworth Pepin K."/>
            <person name="Zhang X."/>
            <person name="Ozersky P."/>
            <person name="Wilson R.K."/>
            <person name="Sternberg P.W."/>
            <person name="Gasser R.B."/>
            <person name="Mitreva M."/>
        </authorList>
    </citation>
    <scope>NUCLEOTIDE SEQUENCE [LARGE SCALE GENOMIC DNA]</scope>
    <source>
        <strain evidence="10">HannoverDv2000</strain>
    </source>
</reference>
<evidence type="ECO:0000313" key="9">
    <source>
        <dbReference type="EMBL" id="KJH47055.1"/>
    </source>
</evidence>
<keyword evidence="5 9" id="KW-0808">Transferase</keyword>
<comment type="function">
    <text evidence="7">UTP--glucose-1-phosphate uridylyltransferase catalyzing the conversion of glucose-1-phosphate into UDP-glucose, a crucial precursor for the production of glycogen.</text>
</comment>
<keyword evidence="10" id="KW-1185">Reference proteome</keyword>
<dbReference type="GO" id="GO:0003983">
    <property type="term" value="F:UTP:glucose-1-phosphate uridylyltransferase activity"/>
    <property type="evidence" value="ECO:0007669"/>
    <property type="project" value="UniProtKB-EC"/>
</dbReference>
<evidence type="ECO:0000256" key="1">
    <source>
        <dbReference type="ARBA" id="ARBA00010401"/>
    </source>
</evidence>
<keyword evidence="6 9" id="KW-0548">Nucleotidyltransferase</keyword>
<dbReference type="AlphaFoldDB" id="A0A0D8XRC4"/>
<dbReference type="EC" id="2.7.7.9" evidence="3"/>
<dbReference type="GO" id="GO:0005978">
    <property type="term" value="P:glycogen biosynthetic process"/>
    <property type="evidence" value="ECO:0007669"/>
    <property type="project" value="UniProtKB-UniPathway"/>
</dbReference>
<proteinExistence type="inferred from homology"/>
<comment type="similarity">
    <text evidence="1">Belongs to the UDPGP type 1 family.</text>
</comment>
<gene>
    <name evidence="9" type="ORF">DICVIV_06864</name>
</gene>
<dbReference type="STRING" id="29172.A0A0D8XRC4"/>
<reference evidence="9 10" key="1">
    <citation type="submission" date="2013-11" db="EMBL/GenBank/DDBJ databases">
        <title>Draft genome of the bovine lungworm Dictyocaulus viviparus.</title>
        <authorList>
            <person name="Mitreva M."/>
        </authorList>
    </citation>
    <scope>NUCLEOTIDE SEQUENCE [LARGE SCALE GENOMIC DNA]</scope>
    <source>
        <strain evidence="9 10">HannoverDv2000</strain>
    </source>
</reference>
<dbReference type="GO" id="GO:0006011">
    <property type="term" value="P:UDP-alpha-D-glucose metabolic process"/>
    <property type="evidence" value="ECO:0007669"/>
    <property type="project" value="InterPro"/>
</dbReference>
<dbReference type="EMBL" id="KN716322">
    <property type="protein sequence ID" value="KJH47055.1"/>
    <property type="molecule type" value="Genomic_DNA"/>
</dbReference>
<evidence type="ECO:0000313" key="10">
    <source>
        <dbReference type="Proteomes" id="UP000053766"/>
    </source>
</evidence>